<feature type="compositionally biased region" description="Basic and acidic residues" evidence="1">
    <location>
        <begin position="422"/>
        <end position="432"/>
    </location>
</feature>
<accession>A0AAN9BQ71</accession>
<sequence length="652" mass="71804">MAANLGCRLVVVHGPPSPAVPSVLRERIKDKEDYLHVHPLQLYQSHPGFGVRDVANHVVGLLRKHKKVVVENNSALGAVKDCLLKVIPTKIPSCNIRLLVLAPKHGQLQSLWEREFFLAASSQAHRLLPDEALRAWFDENDGFVSQGSSASVPTNCSKETVPLNLTAVSNYKFEVPAVLIQWECALDSGDYLEPKVASACQHWAEANPCGRVVLLCDGNSVAKGLQTAAQEKSRIISCAKALANKLPCPVYVVQVTSTLDAGDFCAPPNPGLLAFVHKRHCIDLQHKGTLYIYKDVTHMKMAEKAGVRHMKVTKVLKKPEMILSSHSATHSPVPDMLRGVQVVLDSNSSRHDVTLPAPSLPLADRLDNFTDQHICVEHPRGHCEFVFAKDLQLFQRFQKLYAEKATQVGESGTRLAGNTRSKHQEGLERSPSVDRTTLVQQTSDTGQLRQIPQWMMGRRGSSSADLTTHATLEKSLSTSSVEGKSRSRHTVYIMTEKELVETAQEILKQAGVDIAASDVPPTRDMDSADHGRLQDPQPQTPGKRAALSVMEDVESSRIDEEILLSGEIIGPAPSERKKQRFSPPHQTEEQEPSSSSKTKEKASKLQKMTHEPDTSKESETTSHLSTLQKNEKPPPAPQKRGPDLSVLDDIFS</sequence>
<feature type="compositionally biased region" description="Basic and acidic residues" evidence="1">
    <location>
        <begin position="521"/>
        <end position="533"/>
    </location>
</feature>
<feature type="compositionally biased region" description="Polar residues" evidence="1">
    <location>
        <begin position="433"/>
        <end position="450"/>
    </location>
</feature>
<feature type="region of interest" description="Disordered" evidence="1">
    <location>
        <begin position="512"/>
        <end position="652"/>
    </location>
</feature>
<evidence type="ECO:0000256" key="1">
    <source>
        <dbReference type="SAM" id="MobiDB-lite"/>
    </source>
</evidence>
<proteinExistence type="predicted"/>
<name>A0AAN9BQ71_9CAEN</name>
<reference evidence="2 3" key="1">
    <citation type="submission" date="2024-02" db="EMBL/GenBank/DDBJ databases">
        <title>Chromosome-scale genome assembly of the rough periwinkle Littorina saxatilis.</title>
        <authorList>
            <person name="De Jode A."/>
            <person name="Faria R."/>
            <person name="Formenti G."/>
            <person name="Sims Y."/>
            <person name="Smith T.P."/>
            <person name="Tracey A."/>
            <person name="Wood J.M.D."/>
            <person name="Zagrodzka Z.B."/>
            <person name="Johannesson K."/>
            <person name="Butlin R.K."/>
            <person name="Leder E.H."/>
        </authorList>
    </citation>
    <scope>NUCLEOTIDE SEQUENCE [LARGE SCALE GENOMIC DNA]</scope>
    <source>
        <strain evidence="2">Snail1</strain>
        <tissue evidence="2">Muscle</tissue>
    </source>
</reference>
<feature type="compositionally biased region" description="Basic and acidic residues" evidence="1">
    <location>
        <begin position="597"/>
        <end position="620"/>
    </location>
</feature>
<keyword evidence="3" id="KW-1185">Reference proteome</keyword>
<evidence type="ECO:0000313" key="3">
    <source>
        <dbReference type="Proteomes" id="UP001374579"/>
    </source>
</evidence>
<gene>
    <name evidence="2" type="ORF">V1264_013529</name>
</gene>
<dbReference type="AlphaFoldDB" id="A0AAN9BQ71"/>
<comment type="caution">
    <text evidence="2">The sequence shown here is derived from an EMBL/GenBank/DDBJ whole genome shotgun (WGS) entry which is preliminary data.</text>
</comment>
<dbReference type="EMBL" id="JBAMIC010000003">
    <property type="protein sequence ID" value="KAK7109498.1"/>
    <property type="molecule type" value="Genomic_DNA"/>
</dbReference>
<organism evidence="2 3">
    <name type="scientific">Littorina saxatilis</name>
    <dbReference type="NCBI Taxonomy" id="31220"/>
    <lineage>
        <taxon>Eukaryota</taxon>
        <taxon>Metazoa</taxon>
        <taxon>Spiralia</taxon>
        <taxon>Lophotrochozoa</taxon>
        <taxon>Mollusca</taxon>
        <taxon>Gastropoda</taxon>
        <taxon>Caenogastropoda</taxon>
        <taxon>Littorinimorpha</taxon>
        <taxon>Littorinoidea</taxon>
        <taxon>Littorinidae</taxon>
        <taxon>Littorina</taxon>
    </lineage>
</organism>
<dbReference type="Proteomes" id="UP001374579">
    <property type="component" value="Unassembled WGS sequence"/>
</dbReference>
<evidence type="ECO:0000313" key="2">
    <source>
        <dbReference type="EMBL" id="KAK7109498.1"/>
    </source>
</evidence>
<feature type="region of interest" description="Disordered" evidence="1">
    <location>
        <begin position="409"/>
        <end position="466"/>
    </location>
</feature>
<protein>
    <submittedName>
        <fullName evidence="2">Uncharacterized protein</fullName>
    </submittedName>
</protein>